<dbReference type="InterPro" id="IPR035644">
    <property type="entry name" value="MraZ_C"/>
</dbReference>
<evidence type="ECO:0000256" key="6">
    <source>
        <dbReference type="ARBA" id="ARBA00023163"/>
    </source>
</evidence>
<accession>A0A931LTW1</accession>
<evidence type="ECO:0000256" key="4">
    <source>
        <dbReference type="ARBA" id="ARBA00023015"/>
    </source>
</evidence>
<sequence>MEVASDGTVPKPLTGTDEAVLDSKGRLLLSKKKRDRLGDSFAIGIGAIGCLVAYPREIWQRMLAEIDRFPTINSGRQSYTRLMLGQAEDELECDAQGRVVIPQKLRQASKLEQDVVLVGCGDRLEIWAKEEWRKFNEFPDYGKDRLKAIERAHEQMLAWEKPR</sequence>
<dbReference type="InterPro" id="IPR037914">
    <property type="entry name" value="SpoVT-AbrB_sf"/>
</dbReference>
<proteinExistence type="inferred from homology"/>
<evidence type="ECO:0000256" key="5">
    <source>
        <dbReference type="ARBA" id="ARBA00023125"/>
    </source>
</evidence>
<dbReference type="InterPro" id="IPR038619">
    <property type="entry name" value="MraZ_sf"/>
</dbReference>
<dbReference type="GO" id="GO:2000143">
    <property type="term" value="P:negative regulation of DNA-templated transcription initiation"/>
    <property type="evidence" value="ECO:0007669"/>
    <property type="project" value="TreeGrafter"/>
</dbReference>
<dbReference type="AlphaFoldDB" id="A0A931LTW1"/>
<organism evidence="9 10">
    <name type="scientific">Fimbriimonas ginsengisoli</name>
    <dbReference type="NCBI Taxonomy" id="1005039"/>
    <lineage>
        <taxon>Bacteria</taxon>
        <taxon>Bacillati</taxon>
        <taxon>Armatimonadota</taxon>
        <taxon>Fimbriimonadia</taxon>
        <taxon>Fimbriimonadales</taxon>
        <taxon>Fimbriimonadaceae</taxon>
        <taxon>Fimbriimonas</taxon>
    </lineage>
</organism>
<reference evidence="9" key="1">
    <citation type="submission" date="2020-07" db="EMBL/GenBank/DDBJ databases">
        <title>Huge and variable diversity of episymbiotic CPR bacteria and DPANN archaea in groundwater ecosystems.</title>
        <authorList>
            <person name="He C.Y."/>
            <person name="Keren R."/>
            <person name="Whittaker M."/>
            <person name="Farag I.F."/>
            <person name="Doudna J."/>
            <person name="Cate J.H.D."/>
            <person name="Banfield J.F."/>
        </authorList>
    </citation>
    <scope>NUCLEOTIDE SEQUENCE</scope>
    <source>
        <strain evidence="9">NC_groundwater_17_Pr7_B-0.1um_64_12</strain>
    </source>
</reference>
<name>A0A931LTW1_FIMGI</name>
<dbReference type="InterPro" id="IPR003444">
    <property type="entry name" value="MraZ"/>
</dbReference>
<dbReference type="EMBL" id="JACOSL010000057">
    <property type="protein sequence ID" value="MBI1757262.1"/>
    <property type="molecule type" value="Genomic_DNA"/>
</dbReference>
<evidence type="ECO:0000256" key="3">
    <source>
        <dbReference type="ARBA" id="ARBA00022737"/>
    </source>
</evidence>
<dbReference type="PANTHER" id="PTHR34701">
    <property type="entry name" value="TRANSCRIPTIONAL REGULATOR MRAZ"/>
    <property type="match status" value="1"/>
</dbReference>
<keyword evidence="9" id="KW-0132">Cell division</keyword>
<evidence type="ECO:0000256" key="1">
    <source>
        <dbReference type="ARBA" id="ARBA00013860"/>
    </source>
</evidence>
<keyword evidence="6 7" id="KW-0804">Transcription</keyword>
<dbReference type="GO" id="GO:0005737">
    <property type="term" value="C:cytoplasm"/>
    <property type="evidence" value="ECO:0007669"/>
    <property type="project" value="UniProtKB-UniRule"/>
</dbReference>
<keyword evidence="5 7" id="KW-0238">DNA-binding</keyword>
<keyword evidence="3" id="KW-0677">Repeat</keyword>
<dbReference type="GO" id="GO:0051301">
    <property type="term" value="P:cell division"/>
    <property type="evidence" value="ECO:0007669"/>
    <property type="project" value="UniProtKB-KW"/>
</dbReference>
<feature type="domain" description="SpoVT-AbrB" evidence="8">
    <location>
        <begin position="88"/>
        <end position="131"/>
    </location>
</feature>
<keyword evidence="4 7" id="KW-0805">Transcription regulation</keyword>
<dbReference type="CDD" id="cd16321">
    <property type="entry name" value="MraZ_C"/>
    <property type="match status" value="1"/>
</dbReference>
<dbReference type="HAMAP" id="MF_01008">
    <property type="entry name" value="MraZ"/>
    <property type="match status" value="1"/>
</dbReference>
<comment type="similarity">
    <text evidence="7">Belongs to the MraZ family.</text>
</comment>
<dbReference type="Proteomes" id="UP000727962">
    <property type="component" value="Unassembled WGS sequence"/>
</dbReference>
<dbReference type="GO" id="GO:0009295">
    <property type="term" value="C:nucleoid"/>
    <property type="evidence" value="ECO:0007669"/>
    <property type="project" value="UniProtKB-SubCell"/>
</dbReference>
<protein>
    <recommendedName>
        <fullName evidence="1 7">Transcriptional regulator MraZ</fullName>
    </recommendedName>
</protein>
<gene>
    <name evidence="7" type="primary">mraZ</name>
    <name evidence="9" type="ORF">HYR64_09170</name>
</gene>
<dbReference type="GO" id="GO:0000976">
    <property type="term" value="F:transcription cis-regulatory region binding"/>
    <property type="evidence" value="ECO:0007669"/>
    <property type="project" value="TreeGrafter"/>
</dbReference>
<evidence type="ECO:0000256" key="7">
    <source>
        <dbReference type="HAMAP-Rule" id="MF_01008"/>
    </source>
</evidence>
<comment type="caution">
    <text evidence="9">The sequence shown here is derived from an EMBL/GenBank/DDBJ whole genome shotgun (WGS) entry which is preliminary data.</text>
</comment>
<dbReference type="GO" id="GO:0003700">
    <property type="term" value="F:DNA-binding transcription factor activity"/>
    <property type="evidence" value="ECO:0007669"/>
    <property type="project" value="UniProtKB-UniRule"/>
</dbReference>
<dbReference type="Pfam" id="PF02381">
    <property type="entry name" value="MraZ"/>
    <property type="match status" value="2"/>
</dbReference>
<dbReference type="PROSITE" id="PS51740">
    <property type="entry name" value="SPOVT_ABRB"/>
    <property type="match status" value="2"/>
</dbReference>
<evidence type="ECO:0000259" key="8">
    <source>
        <dbReference type="PROSITE" id="PS51740"/>
    </source>
</evidence>
<comment type="subcellular location">
    <subcellularLocation>
        <location evidence="7">Cytoplasm</location>
        <location evidence="7">Nucleoid</location>
    </subcellularLocation>
</comment>
<keyword evidence="2 7" id="KW-0963">Cytoplasm</keyword>
<evidence type="ECO:0000256" key="2">
    <source>
        <dbReference type="ARBA" id="ARBA00022490"/>
    </source>
</evidence>
<dbReference type="CDD" id="cd16320">
    <property type="entry name" value="MraZ_N"/>
    <property type="match status" value="1"/>
</dbReference>
<dbReference type="Gene3D" id="3.40.1550.20">
    <property type="entry name" value="Transcriptional regulator MraZ domain"/>
    <property type="match status" value="1"/>
</dbReference>
<dbReference type="PANTHER" id="PTHR34701:SF1">
    <property type="entry name" value="TRANSCRIPTIONAL REGULATOR MRAZ"/>
    <property type="match status" value="1"/>
</dbReference>
<dbReference type="InterPro" id="IPR020603">
    <property type="entry name" value="MraZ_dom"/>
</dbReference>
<evidence type="ECO:0000313" key="9">
    <source>
        <dbReference type="EMBL" id="MBI1757262.1"/>
    </source>
</evidence>
<dbReference type="SUPFAM" id="SSF89447">
    <property type="entry name" value="AbrB/MazE/MraZ-like"/>
    <property type="match status" value="1"/>
</dbReference>
<keyword evidence="9" id="KW-0131">Cell cycle</keyword>
<evidence type="ECO:0000313" key="10">
    <source>
        <dbReference type="Proteomes" id="UP000727962"/>
    </source>
</evidence>
<comment type="subunit">
    <text evidence="7">Forms oligomers.</text>
</comment>
<dbReference type="InterPro" id="IPR007159">
    <property type="entry name" value="SpoVT-AbrB_dom"/>
</dbReference>
<feature type="domain" description="SpoVT-AbrB" evidence="8">
    <location>
        <begin position="16"/>
        <end position="58"/>
    </location>
</feature>
<dbReference type="InterPro" id="IPR035642">
    <property type="entry name" value="MraZ_N"/>
</dbReference>